<dbReference type="EMBL" id="LIHL02000007">
    <property type="protein sequence ID" value="KAF5467356.1"/>
    <property type="molecule type" value="Genomic_DNA"/>
</dbReference>
<evidence type="ECO:0000313" key="1">
    <source>
        <dbReference type="EMBL" id="KAF5467356.1"/>
    </source>
</evidence>
<protein>
    <submittedName>
        <fullName evidence="1">Uncharacterized protein</fullName>
    </submittedName>
</protein>
<comment type="caution">
    <text evidence="1">The sequence shown here is derived from an EMBL/GenBank/DDBJ whole genome shotgun (WGS) entry which is preliminary data.</text>
</comment>
<evidence type="ECO:0000313" key="2">
    <source>
        <dbReference type="Proteomes" id="UP000619265"/>
    </source>
</evidence>
<proteinExistence type="predicted"/>
<name>A0A833XKT6_JUGRE</name>
<reference evidence="1" key="2">
    <citation type="submission" date="2020-03" db="EMBL/GenBank/DDBJ databases">
        <title>Walnut 2.0.</title>
        <authorList>
            <person name="Marrano A."/>
            <person name="Britton M."/>
            <person name="Zimin A.V."/>
            <person name="Zaini P.A."/>
            <person name="Workman R."/>
            <person name="Puiu D."/>
            <person name="Bianco L."/>
            <person name="Allen B.J."/>
            <person name="Troggio M."/>
            <person name="Leslie C.A."/>
            <person name="Timp W."/>
            <person name="Dendekar A."/>
            <person name="Salzberg S.L."/>
            <person name="Neale D.B."/>
        </authorList>
    </citation>
    <scope>NUCLEOTIDE SEQUENCE</scope>
    <source>
        <tissue evidence="1">Leaves</tissue>
    </source>
</reference>
<dbReference type="Proteomes" id="UP000619265">
    <property type="component" value="Unassembled WGS sequence"/>
</dbReference>
<sequence>MPLEVPLYSQLMCFLCRCDIIWRTEGKLLSEYSRGPVISFSSRVQFNGLHCGSWMMYMQQSIISINLGGWDKHKPHSCSGSQGPVGVEGLLATRCLHEKRRKVNDAGPQTACLSRKSKWVINMFCHLKKYCLVCCKCWILRGSGQVADGDKGVVYTYKDLTNKS</sequence>
<organism evidence="1 2">
    <name type="scientific">Juglans regia</name>
    <name type="common">English walnut</name>
    <dbReference type="NCBI Taxonomy" id="51240"/>
    <lineage>
        <taxon>Eukaryota</taxon>
        <taxon>Viridiplantae</taxon>
        <taxon>Streptophyta</taxon>
        <taxon>Embryophyta</taxon>
        <taxon>Tracheophyta</taxon>
        <taxon>Spermatophyta</taxon>
        <taxon>Magnoliopsida</taxon>
        <taxon>eudicotyledons</taxon>
        <taxon>Gunneridae</taxon>
        <taxon>Pentapetalae</taxon>
        <taxon>rosids</taxon>
        <taxon>fabids</taxon>
        <taxon>Fagales</taxon>
        <taxon>Juglandaceae</taxon>
        <taxon>Juglans</taxon>
    </lineage>
</organism>
<dbReference type="Gramene" id="Jr07_37150_p1">
    <property type="protein sequence ID" value="cds.Jr07_37150_p1"/>
    <property type="gene ID" value="Jr07_37150"/>
</dbReference>
<dbReference type="AlphaFoldDB" id="A0A833XKT6"/>
<gene>
    <name evidence="1" type="ORF">F2P56_017185</name>
</gene>
<reference evidence="1" key="1">
    <citation type="submission" date="2015-10" db="EMBL/GenBank/DDBJ databases">
        <authorList>
            <person name="Martinez-Garcia P.J."/>
            <person name="Crepeau M.W."/>
            <person name="Puiu D."/>
            <person name="Gonzalez-Ibeas D."/>
            <person name="Whalen J."/>
            <person name="Stevens K."/>
            <person name="Paul R."/>
            <person name="Butterfield T."/>
            <person name="Britton M."/>
            <person name="Reagan R."/>
            <person name="Chakraborty S."/>
            <person name="Walawage S.L."/>
            <person name="Vasquez-Gross H.A."/>
            <person name="Cardeno C."/>
            <person name="Famula R."/>
            <person name="Pratt K."/>
            <person name="Kuruganti S."/>
            <person name="Aradhya M.K."/>
            <person name="Leslie C.A."/>
            <person name="Dandekar A.M."/>
            <person name="Salzberg S.L."/>
            <person name="Wegrzyn J.L."/>
            <person name="Langley C.H."/>
            <person name="Neale D.B."/>
        </authorList>
    </citation>
    <scope>NUCLEOTIDE SEQUENCE</scope>
    <source>
        <tissue evidence="1">Leaves</tissue>
    </source>
</reference>
<accession>A0A833XKT6</accession>